<accession>A0A0F9BY67</accession>
<gene>
    <name evidence="1" type="ORF">LCGC14_2733980</name>
</gene>
<feature type="non-terminal residue" evidence="1">
    <location>
        <position position="426"/>
    </location>
</feature>
<comment type="caution">
    <text evidence="1">The sequence shown here is derived from an EMBL/GenBank/DDBJ whole genome shotgun (WGS) entry which is preliminary data.</text>
</comment>
<dbReference type="EMBL" id="LAZR01049570">
    <property type="protein sequence ID" value="KKK89351.1"/>
    <property type="molecule type" value="Genomic_DNA"/>
</dbReference>
<protein>
    <submittedName>
        <fullName evidence="1">Uncharacterized protein</fullName>
    </submittedName>
</protein>
<evidence type="ECO:0000313" key="1">
    <source>
        <dbReference type="EMBL" id="KKK89351.1"/>
    </source>
</evidence>
<name>A0A0F9BY67_9ZZZZ</name>
<dbReference type="AlphaFoldDB" id="A0A0F9BY67"/>
<sequence>IGIDEAVKADPHIHDEYYQKLGNLFVKLRNTLNDVLFVFISTTEDWAGYDKVIKGYTDLQSQLGEFMYEIPLSQLSVDELAQVFKNRMNRFWKNYPSHRPPETPYYPFSDNLFKYVYRYRLRDLRYTIHFLKNMWIKFKFLRRIPKLELIFESLREVRKFDERGFDPNTFKRFEWNIIKSSFNDPVRFRSNSARSSSVEKGLEHAWKCFLFENPPTITRVENNCTIITSSGNRRPDIYLEILGNLGAEFRRNVEFQVKAYDQGGSVAFKHIKSSLELFEEHFTDFIYFIITGKGLKPDAEAAIKTLELTSPNRVRRPILTEDQKDRLYLLALYKEITGRALDGNIPQDIQIAKDLLSFIIGQPIENFLAEIKRLAYRRQLDEVEITEQPVIESPPVPQPQTVITTFSSESEIGEIIEIESKSQTNW</sequence>
<feature type="non-terminal residue" evidence="1">
    <location>
        <position position="1"/>
    </location>
</feature>
<reference evidence="1" key="1">
    <citation type="journal article" date="2015" name="Nature">
        <title>Complex archaea that bridge the gap between prokaryotes and eukaryotes.</title>
        <authorList>
            <person name="Spang A."/>
            <person name="Saw J.H."/>
            <person name="Jorgensen S.L."/>
            <person name="Zaremba-Niedzwiedzka K."/>
            <person name="Martijn J."/>
            <person name="Lind A.E."/>
            <person name="van Eijk R."/>
            <person name="Schleper C."/>
            <person name="Guy L."/>
            <person name="Ettema T.J."/>
        </authorList>
    </citation>
    <scope>NUCLEOTIDE SEQUENCE</scope>
</reference>
<organism evidence="1">
    <name type="scientific">marine sediment metagenome</name>
    <dbReference type="NCBI Taxonomy" id="412755"/>
    <lineage>
        <taxon>unclassified sequences</taxon>
        <taxon>metagenomes</taxon>
        <taxon>ecological metagenomes</taxon>
    </lineage>
</organism>
<proteinExistence type="predicted"/>